<dbReference type="PANTHER" id="PTHR35807:SF2">
    <property type="entry name" value="TRANSCRIPTIONAL ACTIVATOR DOMAIN"/>
    <property type="match status" value="1"/>
</dbReference>
<reference evidence="9" key="1">
    <citation type="journal article" date="2019" name="Int. J. Syst. Evol. Microbiol.">
        <title>The Global Catalogue of Microorganisms (GCM) 10K type strain sequencing project: providing services to taxonomists for standard genome sequencing and annotation.</title>
        <authorList>
            <consortium name="The Broad Institute Genomics Platform"/>
            <consortium name="The Broad Institute Genome Sequencing Center for Infectious Disease"/>
            <person name="Wu L."/>
            <person name="Ma J."/>
        </authorList>
    </citation>
    <scope>NUCLEOTIDE SEQUENCE [LARGE SCALE GENOMIC DNA]</scope>
    <source>
        <strain evidence="9">CGMCC 4.1434</strain>
    </source>
</reference>
<evidence type="ECO:0000313" key="9">
    <source>
        <dbReference type="Proteomes" id="UP001596109"/>
    </source>
</evidence>
<evidence type="ECO:0000256" key="1">
    <source>
        <dbReference type="ARBA" id="ARBA00023012"/>
    </source>
</evidence>
<evidence type="ECO:0000313" key="8">
    <source>
        <dbReference type="EMBL" id="MFC5588850.1"/>
    </source>
</evidence>
<dbReference type="PANTHER" id="PTHR35807">
    <property type="entry name" value="TRANSCRIPTIONAL REGULATOR REDD-RELATED"/>
    <property type="match status" value="1"/>
</dbReference>
<dbReference type="Gene3D" id="3.40.50.2300">
    <property type="match status" value="1"/>
</dbReference>
<dbReference type="InterPro" id="IPR005158">
    <property type="entry name" value="BTAD"/>
</dbReference>
<comment type="caution">
    <text evidence="8">The sequence shown here is derived from an EMBL/GenBank/DDBJ whole genome shotgun (WGS) entry which is preliminary data.</text>
</comment>
<keyword evidence="1" id="KW-0902">Two-component regulatory system</keyword>
<dbReference type="RefSeq" id="WP_381432490.1">
    <property type="nucleotide sequence ID" value="NZ_JBHSNO010000005.1"/>
</dbReference>
<evidence type="ECO:0000256" key="5">
    <source>
        <dbReference type="PROSITE-ProRule" id="PRU00169"/>
    </source>
</evidence>
<proteinExistence type="predicted"/>
<feature type="domain" description="Response regulatory" evidence="7">
    <location>
        <begin position="2"/>
        <end position="116"/>
    </location>
</feature>
<dbReference type="InterPro" id="IPR036388">
    <property type="entry name" value="WH-like_DNA-bd_sf"/>
</dbReference>
<dbReference type="SUPFAM" id="SSF46894">
    <property type="entry name" value="C-terminal effector domain of the bipartite response regulators"/>
    <property type="match status" value="1"/>
</dbReference>
<name>A0ABW0THH8_9BACL</name>
<dbReference type="InterPro" id="IPR051677">
    <property type="entry name" value="AfsR-DnrI-RedD_regulator"/>
</dbReference>
<dbReference type="InterPro" id="IPR011990">
    <property type="entry name" value="TPR-like_helical_dom_sf"/>
</dbReference>
<evidence type="ECO:0000259" key="7">
    <source>
        <dbReference type="PROSITE" id="PS50110"/>
    </source>
</evidence>
<dbReference type="Gene3D" id="1.25.40.10">
    <property type="entry name" value="Tetratricopeptide repeat domain"/>
    <property type="match status" value="1"/>
</dbReference>
<organism evidence="8 9">
    <name type="scientific">Sporosarcina soli</name>
    <dbReference type="NCBI Taxonomy" id="334736"/>
    <lineage>
        <taxon>Bacteria</taxon>
        <taxon>Bacillati</taxon>
        <taxon>Bacillota</taxon>
        <taxon>Bacilli</taxon>
        <taxon>Bacillales</taxon>
        <taxon>Caryophanaceae</taxon>
        <taxon>Sporosarcina</taxon>
    </lineage>
</organism>
<dbReference type="InterPro" id="IPR016032">
    <property type="entry name" value="Sig_transdc_resp-reg_C-effctor"/>
</dbReference>
<dbReference type="Pfam" id="PF03704">
    <property type="entry name" value="BTAD"/>
    <property type="match status" value="1"/>
</dbReference>
<dbReference type="InterPro" id="IPR011006">
    <property type="entry name" value="CheY-like_superfamily"/>
</dbReference>
<evidence type="ECO:0000256" key="2">
    <source>
        <dbReference type="ARBA" id="ARBA00023015"/>
    </source>
</evidence>
<keyword evidence="6" id="KW-0175">Coiled coil</keyword>
<keyword evidence="2" id="KW-0805">Transcription regulation</keyword>
<protein>
    <submittedName>
        <fullName evidence="8">Response regulator</fullName>
    </submittedName>
</protein>
<dbReference type="Proteomes" id="UP001596109">
    <property type="component" value="Unassembled WGS sequence"/>
</dbReference>
<dbReference type="Pfam" id="PF00072">
    <property type="entry name" value="Response_reg"/>
    <property type="match status" value="1"/>
</dbReference>
<dbReference type="EMBL" id="JBHSNO010000005">
    <property type="protein sequence ID" value="MFC5588850.1"/>
    <property type="molecule type" value="Genomic_DNA"/>
</dbReference>
<dbReference type="Gene3D" id="1.10.10.10">
    <property type="entry name" value="Winged helix-like DNA-binding domain superfamily/Winged helix DNA-binding domain"/>
    <property type="match status" value="1"/>
</dbReference>
<keyword evidence="4" id="KW-0804">Transcription</keyword>
<evidence type="ECO:0000256" key="3">
    <source>
        <dbReference type="ARBA" id="ARBA00023125"/>
    </source>
</evidence>
<dbReference type="InterPro" id="IPR001789">
    <property type="entry name" value="Sig_transdc_resp-reg_receiver"/>
</dbReference>
<gene>
    <name evidence="8" type="ORF">ACFPRA_08125</name>
</gene>
<evidence type="ECO:0000256" key="6">
    <source>
        <dbReference type="SAM" id="Coils"/>
    </source>
</evidence>
<accession>A0ABW0THH8</accession>
<dbReference type="SMART" id="SM00448">
    <property type="entry name" value="REC"/>
    <property type="match status" value="1"/>
</dbReference>
<feature type="modified residue" description="4-aspartylphosphate" evidence="5">
    <location>
        <position position="53"/>
    </location>
</feature>
<keyword evidence="5" id="KW-0597">Phosphoprotein</keyword>
<feature type="coiled-coil region" evidence="6">
    <location>
        <begin position="105"/>
        <end position="132"/>
    </location>
</feature>
<keyword evidence="3" id="KW-0238">DNA-binding</keyword>
<dbReference type="PROSITE" id="PS50110">
    <property type="entry name" value="RESPONSE_REGULATORY"/>
    <property type="match status" value="1"/>
</dbReference>
<sequence>MKAILVDDERLAIDFLEIVLRKIHQIEVVGSYTDAKTAFKGMENEEVDVVFLDMEMGESHGLQIAEEIVMRFPHVEVVFVTAYSEYALKAFEVSAVDYLLKPVKIDRLQKTIDKIQKRLDLSKQNRQSFKAEEVQLVARVMGNFQLAWSGKNVVKWRTKKVKELFVYLWHHREAAIHRTRIIEELWADLPNEKATTLLHTTVYQLRKGLKALGMDNPISMNNEKYKLNISVQSDLKELENVLDEKKVTSSAIEKAIQLYQGDYLEEESYPWALHAQQRIKQSYLQYLEAYVHKEKNNREQSLLLEICLDQMIQMDPYNESYICLFIEHYGEVRKMEKMIILFHEFKKRWIEELGIDVPKAIIDIYTKHISK</sequence>
<evidence type="ECO:0000256" key="4">
    <source>
        <dbReference type="ARBA" id="ARBA00023163"/>
    </source>
</evidence>
<keyword evidence="9" id="KW-1185">Reference proteome</keyword>
<dbReference type="SUPFAM" id="SSF52172">
    <property type="entry name" value="CheY-like"/>
    <property type="match status" value="1"/>
</dbReference>